<dbReference type="GeneID" id="108744068"/>
<keyword evidence="4" id="KW-0732">Signal</keyword>
<evidence type="ECO:0000256" key="2">
    <source>
        <dbReference type="ARBA" id="ARBA00009127"/>
    </source>
</evidence>
<evidence type="ECO:0000313" key="6">
    <source>
        <dbReference type="RefSeq" id="XP_018335166.1"/>
    </source>
</evidence>
<dbReference type="SUPFAM" id="SSF101898">
    <property type="entry name" value="NHL repeat"/>
    <property type="match status" value="1"/>
</dbReference>
<reference evidence="6" key="1">
    <citation type="submission" date="2025-08" db="UniProtKB">
        <authorList>
            <consortium name="RefSeq"/>
        </authorList>
    </citation>
    <scope>IDENTIFICATION</scope>
    <source>
        <tissue evidence="6">Entire body</tissue>
    </source>
</reference>
<evidence type="ECO:0000313" key="5">
    <source>
        <dbReference type="Proteomes" id="UP000192223"/>
    </source>
</evidence>
<keyword evidence="3" id="KW-0964">Secreted</keyword>
<protein>
    <submittedName>
        <fullName evidence="6">Major royal jelly protein 4-like</fullName>
    </submittedName>
</protein>
<dbReference type="AlphaFoldDB" id="A0A1W4XGA8"/>
<evidence type="ECO:0000256" key="1">
    <source>
        <dbReference type="ARBA" id="ARBA00004613"/>
    </source>
</evidence>
<dbReference type="KEGG" id="apln:108744068"/>
<accession>A0A1W4XGA8</accession>
<dbReference type="InParanoid" id="A0A1W4XGA8"/>
<dbReference type="InterPro" id="IPR011042">
    <property type="entry name" value="6-blade_b-propeller_TolB-like"/>
</dbReference>
<dbReference type="RefSeq" id="XP_018335166.1">
    <property type="nucleotide sequence ID" value="XM_018479664.1"/>
</dbReference>
<dbReference type="Proteomes" id="UP000192223">
    <property type="component" value="Unplaced"/>
</dbReference>
<dbReference type="Gene3D" id="2.120.10.30">
    <property type="entry name" value="TolB, C-terminal domain"/>
    <property type="match status" value="1"/>
</dbReference>
<comment type="similarity">
    <text evidence="2">Belongs to the major royal jelly protein family.</text>
</comment>
<keyword evidence="5" id="KW-1185">Reference proteome</keyword>
<proteinExistence type="inferred from homology"/>
<gene>
    <name evidence="6" type="primary">LOC108744068</name>
</gene>
<dbReference type="GO" id="GO:0005576">
    <property type="term" value="C:extracellular region"/>
    <property type="evidence" value="ECO:0007669"/>
    <property type="project" value="UniProtKB-SubCell"/>
</dbReference>
<evidence type="ECO:0000256" key="3">
    <source>
        <dbReference type="ARBA" id="ARBA00022525"/>
    </source>
</evidence>
<name>A0A1W4XGA8_AGRPL</name>
<comment type="subcellular location">
    <subcellularLocation>
        <location evidence="1">Secreted</location>
    </subcellularLocation>
</comment>
<dbReference type="InterPro" id="IPR017996">
    <property type="entry name" value="MRJP/yellow-related"/>
</dbReference>
<dbReference type="Pfam" id="PF03022">
    <property type="entry name" value="MRJP"/>
    <property type="match status" value="1"/>
</dbReference>
<evidence type="ECO:0000256" key="4">
    <source>
        <dbReference type="ARBA" id="ARBA00022729"/>
    </source>
</evidence>
<organism evidence="5 6">
    <name type="scientific">Agrilus planipennis</name>
    <name type="common">Emerald ash borer</name>
    <name type="synonym">Agrilus marcopoli</name>
    <dbReference type="NCBI Taxonomy" id="224129"/>
    <lineage>
        <taxon>Eukaryota</taxon>
        <taxon>Metazoa</taxon>
        <taxon>Ecdysozoa</taxon>
        <taxon>Arthropoda</taxon>
        <taxon>Hexapoda</taxon>
        <taxon>Insecta</taxon>
        <taxon>Pterygota</taxon>
        <taxon>Neoptera</taxon>
        <taxon>Endopterygota</taxon>
        <taxon>Coleoptera</taxon>
        <taxon>Polyphaga</taxon>
        <taxon>Elateriformia</taxon>
        <taxon>Buprestoidea</taxon>
        <taxon>Buprestidae</taxon>
        <taxon>Agrilinae</taxon>
        <taxon>Agrilus</taxon>
    </lineage>
</organism>
<sequence>MRPKKHIGIIVSIVIVIVFLNYCNCWDLTSHDIKDNYYISSIAVFKNRAFLTLPRTSCFNNISYPTIIEVPWIGSRSVKVKKSIAFPPGIVQVWGVCDKLQDAVAVAVQEPETRLWVLDAGSAICNPKVIVYDLNFDVEFQKFQLVGIPHGTLTSLVIDENHEGGLVFVGSKNENTLVVLSLEESLWWEVSLRTEQGENVYTEALAISPIEPVLFATNSSKENLYKIKLESIVDNFRRKNLTRTAVADFIGNKMGPSGGMLVDLKGGLVYYLTRDYAVVRWDGSQSLKAESHDILAQSFRALPFVPCIFNGPQDGIWALVNPHAPSECPVKGEHPVNFTNTEEFKLRTRVIKLLKFIKKE</sequence>
<dbReference type="OrthoDB" id="6624404at2759"/>